<dbReference type="Pfam" id="PF11563">
    <property type="entry name" value="Protoglobin"/>
    <property type="match status" value="1"/>
</dbReference>
<sequence>MRHKGETPMTELSMSGRAAFIGLDARAMAALKAARPTIDRTLPSSLDTLYQLINQAPEAAGKFEGGDAQTRARTA</sequence>
<dbReference type="Proteomes" id="UP000325122">
    <property type="component" value="Unassembled WGS sequence"/>
</dbReference>
<proteinExistence type="predicted"/>
<keyword evidence="3" id="KW-1185">Reference proteome</keyword>
<evidence type="ECO:0000259" key="1">
    <source>
        <dbReference type="Pfam" id="PF11563"/>
    </source>
</evidence>
<evidence type="ECO:0000313" key="2">
    <source>
        <dbReference type="EMBL" id="KAA5802254.1"/>
    </source>
</evidence>
<dbReference type="SUPFAM" id="SSF46458">
    <property type="entry name" value="Globin-like"/>
    <property type="match status" value="1"/>
</dbReference>
<protein>
    <recommendedName>
        <fullName evidence="1">Globin-sensor domain-containing protein</fullName>
    </recommendedName>
</protein>
<name>A0A5M6ZEE2_9PROT</name>
<reference evidence="2 3" key="1">
    <citation type="submission" date="2019-09" db="EMBL/GenBank/DDBJ databases">
        <authorList>
            <person name="Kevbrin V."/>
            <person name="Grouzdev D.S."/>
        </authorList>
    </citation>
    <scope>NUCLEOTIDE SEQUENCE [LARGE SCALE GENOMIC DNA]</scope>
    <source>
        <strain evidence="2 3">G-192</strain>
    </source>
</reference>
<gene>
    <name evidence="2" type="ORF">F1654_10485</name>
</gene>
<dbReference type="Gene3D" id="1.10.490.10">
    <property type="entry name" value="Globins"/>
    <property type="match status" value="1"/>
</dbReference>
<dbReference type="InterPro" id="IPR044398">
    <property type="entry name" value="Globin-sensor_dom"/>
</dbReference>
<comment type="caution">
    <text evidence="2">The sequence shown here is derived from an EMBL/GenBank/DDBJ whole genome shotgun (WGS) entry which is preliminary data.</text>
</comment>
<accession>A0A5M6ZEE2</accession>
<dbReference type="InterPro" id="IPR009050">
    <property type="entry name" value="Globin-like_sf"/>
</dbReference>
<dbReference type="EMBL" id="VWOJ01000003">
    <property type="protein sequence ID" value="KAA5802254.1"/>
    <property type="molecule type" value="Genomic_DNA"/>
</dbReference>
<dbReference type="GO" id="GO:0020037">
    <property type="term" value="F:heme binding"/>
    <property type="evidence" value="ECO:0007669"/>
    <property type="project" value="InterPro"/>
</dbReference>
<dbReference type="InterPro" id="IPR012292">
    <property type="entry name" value="Globin/Proto"/>
</dbReference>
<dbReference type="AlphaFoldDB" id="A0A5M6ZEE2"/>
<feature type="domain" description="Globin-sensor" evidence="1">
    <location>
        <begin position="13"/>
        <end position="73"/>
    </location>
</feature>
<organism evidence="2 3">
    <name type="scientific">Alkalicaulis satelles</name>
    <dbReference type="NCBI Taxonomy" id="2609175"/>
    <lineage>
        <taxon>Bacteria</taxon>
        <taxon>Pseudomonadati</taxon>
        <taxon>Pseudomonadota</taxon>
        <taxon>Alphaproteobacteria</taxon>
        <taxon>Maricaulales</taxon>
        <taxon>Maricaulaceae</taxon>
        <taxon>Alkalicaulis</taxon>
    </lineage>
</organism>
<dbReference type="GO" id="GO:0019825">
    <property type="term" value="F:oxygen binding"/>
    <property type="evidence" value="ECO:0007669"/>
    <property type="project" value="InterPro"/>
</dbReference>
<evidence type="ECO:0000313" key="3">
    <source>
        <dbReference type="Proteomes" id="UP000325122"/>
    </source>
</evidence>